<dbReference type="PIRSF" id="PIRSF000171">
    <property type="entry name" value="SDHA_APRA_LASPO"/>
    <property type="match status" value="1"/>
</dbReference>
<comment type="pathway">
    <text evidence="3 15">Carbohydrate metabolism; tricarboxylic acid cycle; fumarate from succinate (bacterial route): step 1/1.</text>
</comment>
<dbReference type="InterPro" id="IPR011281">
    <property type="entry name" value="Succ_DH_flav_su_fwd"/>
</dbReference>
<comment type="subcellular location">
    <subcellularLocation>
        <location evidence="2 15">Cell inner membrane</location>
        <topology evidence="2 15">Peripheral membrane protein</topology>
        <orientation evidence="2 15">Cytoplasmic side</orientation>
    </subcellularLocation>
</comment>
<keyword evidence="12 15" id="KW-0472">Membrane</keyword>
<dbReference type="NCBIfam" id="TIGR01816">
    <property type="entry name" value="sdhA_forward"/>
    <property type="match status" value="1"/>
</dbReference>
<sequence length="592" mass="65241">MAAIKTRIPSRHFDAIIVGAGGSGMRASLQLAEAGLNVAVLSKVFPTRSHTVAAQGGIGASLGNMAEDNWYWHMFDTVKGSDYLGDQDAIEFMCREAPKVVYELEHFGMPFDRNSDGTIYQRPFGGHTANFGEKPVQRACAAADRTGHALLHTLYQRNVRARTHFFVEWMAIDLMRDADGDVIGVVALEMETGDVMMLEAKTTLFATGGAGRIWAASTNAFINTGDGMGMAARAGLPLEDMEFWQFHPTGVAGAGVLITEGVRGEGGILVNSQGERFMERYAPTLKDLAPRDFVSRSMDQEIKEGRGCGPLKDHVMLDLRHIGAETIQKRLPSILEIAHKFANVDATREPIPVVPTIHYQMGGIPTNIHGQVVEPKNGNPNHVVNGLYAIGECACVSVHGANRLGTNSLLDLLVFGRAAGNHIVQSHLKQREHKPLPADAADLALSRLAHLENSTGGERVQDVANDIRSTMQQYCGVFRTDELLQTGYKKIMELDERRKHVSFEDKSRVFNTARIEALELDNLIETAKATITSAAARKESRGAHAHRDFEKRDDENWMKHSLFYSEGNRLDYKPVVTKPLTVDTFKPKPRTF</sequence>
<gene>
    <name evidence="18" type="primary">sdhA</name>
    <name evidence="18" type="ORF">ACFQPC_06300</name>
</gene>
<dbReference type="InterPro" id="IPR015939">
    <property type="entry name" value="Fum_Rdtase/Succ_DH_flav-like_C"/>
</dbReference>
<evidence type="ECO:0000256" key="6">
    <source>
        <dbReference type="ARBA" id="ARBA00019965"/>
    </source>
</evidence>
<dbReference type="SUPFAM" id="SSF56425">
    <property type="entry name" value="Succinate dehydrogenase/fumarate reductase flavoprotein, catalytic domain"/>
    <property type="match status" value="1"/>
</dbReference>
<dbReference type="PRINTS" id="PR00411">
    <property type="entry name" value="PNDRDTASEI"/>
</dbReference>
<evidence type="ECO:0000256" key="9">
    <source>
        <dbReference type="ARBA" id="ARBA00022827"/>
    </source>
</evidence>
<evidence type="ECO:0000256" key="11">
    <source>
        <dbReference type="ARBA" id="ARBA00023002"/>
    </source>
</evidence>
<keyword evidence="15" id="KW-0997">Cell inner membrane</keyword>
<evidence type="ECO:0000256" key="2">
    <source>
        <dbReference type="ARBA" id="ARBA00004515"/>
    </source>
</evidence>
<comment type="caution">
    <text evidence="18">The sequence shown here is derived from an EMBL/GenBank/DDBJ whole genome shotgun (WGS) entry which is preliminary data.</text>
</comment>
<comment type="similarity">
    <text evidence="4 15">Belongs to the FAD-dependent oxidoreductase 2 family. FRD/SDH subfamily.</text>
</comment>
<comment type="cofactor">
    <cofactor evidence="1 15">
        <name>FAD</name>
        <dbReference type="ChEBI" id="CHEBI:57692"/>
    </cofactor>
</comment>
<dbReference type="InterPro" id="IPR037099">
    <property type="entry name" value="Fum_R/Succ_DH_flav-like_C_sf"/>
</dbReference>
<dbReference type="PANTHER" id="PTHR11632">
    <property type="entry name" value="SUCCINATE DEHYDROGENASE 2 FLAVOPROTEIN SUBUNIT"/>
    <property type="match status" value="1"/>
</dbReference>
<evidence type="ECO:0000256" key="13">
    <source>
        <dbReference type="ARBA" id="ARBA00049220"/>
    </source>
</evidence>
<feature type="domain" description="Fumarate reductase/succinate dehydrogenase flavoprotein-like C-terminal" evidence="17">
    <location>
        <begin position="466"/>
        <end position="591"/>
    </location>
</feature>
<keyword evidence="10 15" id="KW-0249">Electron transport</keyword>
<keyword evidence="15" id="KW-0816">Tricarboxylic acid cycle</keyword>
<keyword evidence="9 15" id="KW-0274">FAD</keyword>
<keyword evidence="8 15" id="KW-0285">Flavoprotein</keyword>
<evidence type="ECO:0000259" key="16">
    <source>
        <dbReference type="Pfam" id="PF00890"/>
    </source>
</evidence>
<evidence type="ECO:0000256" key="15">
    <source>
        <dbReference type="RuleBase" id="RU362051"/>
    </source>
</evidence>
<dbReference type="EMBL" id="JBHTBU010000001">
    <property type="protein sequence ID" value="MFC7287646.1"/>
    <property type="molecule type" value="Genomic_DNA"/>
</dbReference>
<dbReference type="Proteomes" id="UP001596542">
    <property type="component" value="Unassembled WGS sequence"/>
</dbReference>
<name>A0ABW2I9D9_9BURK</name>
<dbReference type="SUPFAM" id="SSF51905">
    <property type="entry name" value="FAD/NAD(P)-binding domain"/>
    <property type="match status" value="1"/>
</dbReference>
<evidence type="ECO:0000256" key="1">
    <source>
        <dbReference type="ARBA" id="ARBA00001974"/>
    </source>
</evidence>
<proteinExistence type="inferred from homology"/>
<dbReference type="PANTHER" id="PTHR11632:SF51">
    <property type="entry name" value="SUCCINATE DEHYDROGENASE [UBIQUINONE] FLAVOPROTEIN SUBUNIT, MITOCHONDRIAL"/>
    <property type="match status" value="1"/>
</dbReference>
<dbReference type="InterPro" id="IPR030664">
    <property type="entry name" value="SdhA/FrdA/AprA"/>
</dbReference>
<organism evidence="18 19">
    <name type="scientific">Herminiimonas glaciei</name>
    <dbReference type="NCBI Taxonomy" id="523788"/>
    <lineage>
        <taxon>Bacteria</taxon>
        <taxon>Pseudomonadati</taxon>
        <taxon>Pseudomonadota</taxon>
        <taxon>Betaproteobacteria</taxon>
        <taxon>Burkholderiales</taxon>
        <taxon>Oxalobacteraceae</taxon>
        <taxon>Herminiimonas</taxon>
    </lineage>
</organism>
<dbReference type="Gene3D" id="4.10.80.40">
    <property type="entry name" value="succinate dehydrogenase protein domain"/>
    <property type="match status" value="1"/>
</dbReference>
<evidence type="ECO:0000256" key="12">
    <source>
        <dbReference type="ARBA" id="ARBA00023136"/>
    </source>
</evidence>
<dbReference type="Gene3D" id="3.50.50.60">
    <property type="entry name" value="FAD/NAD(P)-binding domain"/>
    <property type="match status" value="1"/>
</dbReference>
<evidence type="ECO:0000256" key="4">
    <source>
        <dbReference type="ARBA" id="ARBA00008040"/>
    </source>
</evidence>
<evidence type="ECO:0000256" key="10">
    <source>
        <dbReference type="ARBA" id="ARBA00022982"/>
    </source>
</evidence>
<dbReference type="Pfam" id="PF00890">
    <property type="entry name" value="FAD_binding_2"/>
    <property type="match status" value="1"/>
</dbReference>
<keyword evidence="19" id="KW-1185">Reference proteome</keyword>
<dbReference type="InterPro" id="IPR003953">
    <property type="entry name" value="FAD-dep_OxRdtase_2_FAD-bd"/>
</dbReference>
<evidence type="ECO:0000256" key="7">
    <source>
        <dbReference type="ARBA" id="ARBA00022448"/>
    </source>
</evidence>
<evidence type="ECO:0000313" key="19">
    <source>
        <dbReference type="Proteomes" id="UP001596542"/>
    </source>
</evidence>
<dbReference type="InterPro" id="IPR027477">
    <property type="entry name" value="Succ_DH/fumarate_Rdtase_cat_sf"/>
</dbReference>
<dbReference type="InterPro" id="IPR036188">
    <property type="entry name" value="FAD/NAD-bd_sf"/>
</dbReference>
<evidence type="ECO:0000259" key="17">
    <source>
        <dbReference type="Pfam" id="PF02910"/>
    </source>
</evidence>
<evidence type="ECO:0000256" key="8">
    <source>
        <dbReference type="ARBA" id="ARBA00022630"/>
    </source>
</evidence>
<evidence type="ECO:0000256" key="3">
    <source>
        <dbReference type="ARBA" id="ARBA00004894"/>
    </source>
</evidence>
<dbReference type="PROSITE" id="PS00504">
    <property type="entry name" value="FRD_SDH_FAD_BINDING"/>
    <property type="match status" value="1"/>
</dbReference>
<protein>
    <recommendedName>
        <fullName evidence="6 14">Succinate dehydrogenase flavoprotein subunit</fullName>
        <ecNumber evidence="5 15">1.3.5.1</ecNumber>
    </recommendedName>
</protein>
<feature type="domain" description="FAD-dependent oxidoreductase 2 FAD-binding" evidence="16">
    <location>
        <begin position="14"/>
        <end position="409"/>
    </location>
</feature>
<reference evidence="19" key="1">
    <citation type="journal article" date="2019" name="Int. J. Syst. Evol. Microbiol.">
        <title>The Global Catalogue of Microorganisms (GCM) 10K type strain sequencing project: providing services to taxonomists for standard genome sequencing and annotation.</title>
        <authorList>
            <consortium name="The Broad Institute Genomics Platform"/>
            <consortium name="The Broad Institute Genome Sequencing Center for Infectious Disease"/>
            <person name="Wu L."/>
            <person name="Ma J."/>
        </authorList>
    </citation>
    <scope>NUCLEOTIDE SEQUENCE [LARGE SCALE GENOMIC DNA]</scope>
    <source>
        <strain evidence="19">KACC 12508</strain>
    </source>
</reference>
<dbReference type="RefSeq" id="WP_382270879.1">
    <property type="nucleotide sequence ID" value="NZ_JBHTBU010000001.1"/>
</dbReference>
<dbReference type="Gene3D" id="1.20.58.100">
    <property type="entry name" value="Fumarate reductase/succinate dehydrogenase flavoprotein-like, C-terminal domain"/>
    <property type="match status" value="1"/>
</dbReference>
<evidence type="ECO:0000256" key="14">
    <source>
        <dbReference type="NCBIfam" id="TIGR01816"/>
    </source>
</evidence>
<dbReference type="Gene3D" id="3.90.700.10">
    <property type="entry name" value="Succinate dehydrogenase/fumarate reductase flavoprotein, catalytic domain"/>
    <property type="match status" value="1"/>
</dbReference>
<dbReference type="NCBIfam" id="TIGR01812">
    <property type="entry name" value="sdhA_frdA_Gneg"/>
    <property type="match status" value="1"/>
</dbReference>
<dbReference type="SUPFAM" id="SSF46977">
    <property type="entry name" value="Succinate dehydrogenase/fumarate reductase flavoprotein C-terminal domain"/>
    <property type="match status" value="1"/>
</dbReference>
<dbReference type="EC" id="1.3.5.1" evidence="5 15"/>
<dbReference type="InterPro" id="IPR003952">
    <property type="entry name" value="FRD_SDH_FAD_BS"/>
</dbReference>
<accession>A0ABW2I9D9</accession>
<keyword evidence="15" id="KW-1003">Cell membrane</keyword>
<keyword evidence="11 15" id="KW-0560">Oxidoreductase</keyword>
<evidence type="ECO:0000256" key="5">
    <source>
        <dbReference type="ARBA" id="ARBA00012792"/>
    </source>
</evidence>
<dbReference type="Pfam" id="PF02910">
    <property type="entry name" value="Succ_DH_flav_C"/>
    <property type="match status" value="1"/>
</dbReference>
<evidence type="ECO:0000313" key="18">
    <source>
        <dbReference type="EMBL" id="MFC7287646.1"/>
    </source>
</evidence>
<dbReference type="InterPro" id="IPR014006">
    <property type="entry name" value="Succ_Dhase_FrdA_Gneg"/>
</dbReference>
<keyword evidence="7 15" id="KW-0813">Transport</keyword>
<comment type="catalytic activity">
    <reaction evidence="13 15">
        <text>a quinone + succinate = fumarate + a quinol</text>
        <dbReference type="Rhea" id="RHEA:40523"/>
        <dbReference type="ChEBI" id="CHEBI:24646"/>
        <dbReference type="ChEBI" id="CHEBI:29806"/>
        <dbReference type="ChEBI" id="CHEBI:30031"/>
        <dbReference type="ChEBI" id="CHEBI:132124"/>
        <dbReference type="EC" id="1.3.5.1"/>
    </reaction>
</comment>